<dbReference type="InterPro" id="IPR011344">
    <property type="entry name" value="ssDNA-bd"/>
</dbReference>
<dbReference type="Pfam" id="PF00436">
    <property type="entry name" value="SSB"/>
    <property type="match status" value="1"/>
</dbReference>
<name>H1XTH2_CALAY</name>
<dbReference type="STRING" id="880073.Cabys_204"/>
<dbReference type="FunCoup" id="H1XTH2">
    <property type="interactions" value="411"/>
</dbReference>
<dbReference type="GO" id="GO:0003697">
    <property type="term" value="F:single-stranded DNA binding"/>
    <property type="evidence" value="ECO:0007669"/>
    <property type="project" value="UniProtKB-UniRule"/>
</dbReference>
<feature type="short sequence motif" description="Important for interaction with partner proteins" evidence="2">
    <location>
        <begin position="147"/>
        <end position="152"/>
    </location>
</feature>
<dbReference type="GO" id="GO:0006260">
    <property type="term" value="P:DNA replication"/>
    <property type="evidence" value="ECO:0007669"/>
    <property type="project" value="UniProtKB-UniRule"/>
</dbReference>
<comment type="function">
    <text evidence="2">Plays an important role in DNA replication, recombination and repair. Binds to ssDNA and to an array of partner proteins to recruit them to their sites of action during DNA metabolism.</text>
</comment>
<dbReference type="RefSeq" id="WP_006927379.1">
    <property type="nucleotide sequence ID" value="NZ_CM001402.1"/>
</dbReference>
<dbReference type="GO" id="GO:0006281">
    <property type="term" value="P:DNA repair"/>
    <property type="evidence" value="ECO:0007669"/>
    <property type="project" value="UniProtKB-UniRule"/>
</dbReference>
<dbReference type="Proteomes" id="UP000004671">
    <property type="component" value="Chromosome"/>
</dbReference>
<keyword evidence="2" id="KW-0235">DNA replication</keyword>
<evidence type="ECO:0000313" key="8">
    <source>
        <dbReference type="Proteomes" id="UP000183868"/>
    </source>
</evidence>
<dbReference type="InterPro" id="IPR000424">
    <property type="entry name" value="Primosome_PriB/ssb"/>
</dbReference>
<reference evidence="5 8" key="2">
    <citation type="submission" date="2016-11" db="EMBL/GenBank/DDBJ databases">
        <title>Genomic analysis of Caldithrix abyssi and proposal of a novel bacterial phylum Caldithrichaeota.</title>
        <authorList>
            <person name="Kublanov I."/>
            <person name="Sigalova O."/>
            <person name="Gavrilov S."/>
            <person name="Lebedinsky A."/>
            <person name="Ivanova N."/>
            <person name="Daum C."/>
            <person name="Reddy T."/>
            <person name="Klenk H.P."/>
            <person name="Goker M."/>
            <person name="Reva O."/>
            <person name="Miroshnichenko M."/>
            <person name="Kyprides N."/>
            <person name="Woyke T."/>
            <person name="Gelfand M."/>
        </authorList>
    </citation>
    <scope>NUCLEOTIDE SEQUENCE [LARGE SCALE GENOMIC DNA]</scope>
    <source>
        <strain evidence="5 8">LF13</strain>
    </source>
</reference>
<dbReference type="NCBIfam" id="TIGR00621">
    <property type="entry name" value="ssb"/>
    <property type="match status" value="1"/>
</dbReference>
<evidence type="ECO:0000256" key="3">
    <source>
        <dbReference type="PIRNR" id="PIRNR002070"/>
    </source>
</evidence>
<proteinExistence type="inferred from homology"/>
<dbReference type="PANTHER" id="PTHR10302">
    <property type="entry name" value="SINGLE-STRANDED DNA-BINDING PROTEIN"/>
    <property type="match status" value="1"/>
</dbReference>
<dbReference type="KEGG" id="caby:Cabys_204"/>
<evidence type="ECO:0000313" key="7">
    <source>
        <dbReference type="Proteomes" id="UP000004671"/>
    </source>
</evidence>
<dbReference type="Gene3D" id="2.40.50.140">
    <property type="entry name" value="Nucleic acid-binding proteins"/>
    <property type="match status" value="1"/>
</dbReference>
<dbReference type="EMBL" id="CM001402">
    <property type="protein sequence ID" value="EHO40405.1"/>
    <property type="molecule type" value="Genomic_DNA"/>
</dbReference>
<dbReference type="GO" id="GO:0009295">
    <property type="term" value="C:nucleoid"/>
    <property type="evidence" value="ECO:0007669"/>
    <property type="project" value="TreeGrafter"/>
</dbReference>
<evidence type="ECO:0000256" key="2">
    <source>
        <dbReference type="HAMAP-Rule" id="MF_00984"/>
    </source>
</evidence>
<dbReference type="PaxDb" id="880073-Calab_0766"/>
<dbReference type="SUPFAM" id="SSF50249">
    <property type="entry name" value="Nucleic acid-binding proteins"/>
    <property type="match status" value="1"/>
</dbReference>
<dbReference type="AlphaFoldDB" id="H1XTH2"/>
<evidence type="ECO:0000256" key="4">
    <source>
        <dbReference type="SAM" id="MobiDB-lite"/>
    </source>
</evidence>
<dbReference type="OrthoDB" id="9809878at2"/>
<dbReference type="HOGENOM" id="CLU_078758_0_2_0"/>
<dbReference type="GO" id="GO:0006310">
    <property type="term" value="P:DNA recombination"/>
    <property type="evidence" value="ECO:0007669"/>
    <property type="project" value="UniProtKB-UniRule"/>
</dbReference>
<comment type="caution">
    <text evidence="2">Lacks conserved residue(s) required for the propagation of feature annotation.</text>
</comment>
<comment type="subunit">
    <text evidence="2">Homotetramer.</text>
</comment>
<reference evidence="6 7" key="1">
    <citation type="submission" date="2011-09" db="EMBL/GenBank/DDBJ databases">
        <title>The permanent draft genome of Caldithrix abyssi DSM 13497.</title>
        <authorList>
            <consortium name="US DOE Joint Genome Institute (JGI-PGF)"/>
            <person name="Lucas S."/>
            <person name="Han J."/>
            <person name="Lapidus A."/>
            <person name="Bruce D."/>
            <person name="Goodwin L."/>
            <person name="Pitluck S."/>
            <person name="Peters L."/>
            <person name="Kyrpides N."/>
            <person name="Mavromatis K."/>
            <person name="Ivanova N."/>
            <person name="Mikhailova N."/>
            <person name="Chertkov O."/>
            <person name="Detter J.C."/>
            <person name="Tapia R."/>
            <person name="Han C."/>
            <person name="Land M."/>
            <person name="Hauser L."/>
            <person name="Markowitz V."/>
            <person name="Cheng J.-F."/>
            <person name="Hugenholtz P."/>
            <person name="Woyke T."/>
            <person name="Wu D."/>
            <person name="Spring S."/>
            <person name="Brambilla E."/>
            <person name="Klenk H.-P."/>
            <person name="Eisen J.A."/>
        </authorList>
    </citation>
    <scope>NUCLEOTIDE SEQUENCE [LARGE SCALE GENOMIC DNA]</scope>
    <source>
        <strain evidence="6 7">DSM 13497</strain>
    </source>
</reference>
<evidence type="ECO:0000313" key="6">
    <source>
        <dbReference type="EMBL" id="EHO40405.1"/>
    </source>
</evidence>
<sequence>MSRGTVNKVILVGRVGRDAELRYTPSGASVASFSLATNFRSKDADGNWQENTEWHNISAFGTLADFAGQYIKKGRLLYVEGRLQTRSWEDQNNVKHYRTEIIANSIQLLGPKPEESAEPIVNDTASQAAAPNNTVEEPPVDSAPKDEEDLPF</sequence>
<keyword evidence="2" id="KW-0233">DNA recombination</keyword>
<dbReference type="HAMAP" id="MF_00984">
    <property type="entry name" value="SSB"/>
    <property type="match status" value="1"/>
</dbReference>
<dbReference type="EMBL" id="CP018099">
    <property type="protein sequence ID" value="APF16955.1"/>
    <property type="molecule type" value="Genomic_DNA"/>
</dbReference>
<evidence type="ECO:0000256" key="1">
    <source>
        <dbReference type="ARBA" id="ARBA00023125"/>
    </source>
</evidence>
<dbReference type="Proteomes" id="UP000183868">
    <property type="component" value="Chromosome"/>
</dbReference>
<keyword evidence="7" id="KW-1185">Reference proteome</keyword>
<keyword evidence="1 2" id="KW-0238">DNA-binding</keyword>
<gene>
    <name evidence="5" type="ORF">Cabys_204</name>
    <name evidence="6" type="ORF">Calab_0766</name>
</gene>
<dbReference type="PIRSF" id="PIRSF002070">
    <property type="entry name" value="SSB"/>
    <property type="match status" value="1"/>
</dbReference>
<organism evidence="6 7">
    <name type="scientific">Caldithrix abyssi DSM 13497</name>
    <dbReference type="NCBI Taxonomy" id="880073"/>
    <lineage>
        <taxon>Bacteria</taxon>
        <taxon>Pseudomonadati</taxon>
        <taxon>Calditrichota</taxon>
        <taxon>Calditrichia</taxon>
        <taxon>Calditrichales</taxon>
        <taxon>Calditrichaceae</taxon>
        <taxon>Caldithrix</taxon>
    </lineage>
</organism>
<feature type="region of interest" description="Disordered" evidence="4">
    <location>
        <begin position="110"/>
        <end position="152"/>
    </location>
</feature>
<keyword evidence="2" id="KW-0234">DNA repair</keyword>
<accession>H1XTH2</accession>
<keyword evidence="2" id="KW-0227">DNA damage</keyword>
<dbReference type="InterPro" id="IPR012340">
    <property type="entry name" value="NA-bd_OB-fold"/>
</dbReference>
<dbReference type="CDD" id="cd04496">
    <property type="entry name" value="SSB_OBF"/>
    <property type="match status" value="1"/>
</dbReference>
<dbReference type="PANTHER" id="PTHR10302:SF27">
    <property type="entry name" value="SINGLE-STRANDED DNA-BINDING PROTEIN"/>
    <property type="match status" value="1"/>
</dbReference>
<dbReference type="InParanoid" id="H1XTH2"/>
<evidence type="ECO:0000313" key="5">
    <source>
        <dbReference type="EMBL" id="APF16955.1"/>
    </source>
</evidence>
<feature type="compositionally biased region" description="Polar residues" evidence="4">
    <location>
        <begin position="123"/>
        <end position="135"/>
    </location>
</feature>
<protein>
    <recommendedName>
        <fullName evidence="2 3">Single-stranded DNA-binding protein</fullName>
        <shortName evidence="2">SSB</shortName>
    </recommendedName>
</protein>
<dbReference type="eggNOG" id="COG0629">
    <property type="taxonomic scope" value="Bacteria"/>
</dbReference>
<dbReference type="PROSITE" id="PS50935">
    <property type="entry name" value="SSB"/>
    <property type="match status" value="1"/>
</dbReference>